<name>A0A098G9T2_9GAMM</name>
<evidence type="ECO:0000313" key="2">
    <source>
        <dbReference type="EMBL" id="CEG58760.1"/>
    </source>
</evidence>
<dbReference type="STRING" id="1212491.LFA_3428"/>
<dbReference type="HOGENOM" id="CLU_1164705_0_0_6"/>
<gene>
    <name evidence="2" type="ORF">LFA_3428</name>
</gene>
<feature type="compositionally biased region" description="Polar residues" evidence="1">
    <location>
        <begin position="225"/>
        <end position="235"/>
    </location>
</feature>
<sequence length="235" mass="26810">MIVLYVPFAHHAAGDLTSSVEHWKKNHQLNSSHPIRIIFYGDDSDLDTALLANEPLEIFICAHGADEHPNQLANNSDFSKTNWLDIKEVAARFNSDFLIVAHQISAIHCYCCGSDHKNKALASLFRTHLLRSGMPIFSYGGSLFGADHKGILWAVKGNQKIQARDTAYILFSREESLGELSSRKHPKEVDWTALHEQCREKRREQFFAGIKERKRKNRDAHREASFSSQKSNYNF</sequence>
<evidence type="ECO:0008006" key="4">
    <source>
        <dbReference type="Google" id="ProtNLM"/>
    </source>
</evidence>
<dbReference type="OrthoDB" id="5651204at2"/>
<accession>A0A098G9T2</accession>
<dbReference type="EMBL" id="LN614827">
    <property type="protein sequence ID" value="CEG58760.1"/>
    <property type="molecule type" value="Genomic_DNA"/>
</dbReference>
<dbReference type="Proteomes" id="UP000032430">
    <property type="component" value="Chromosome I"/>
</dbReference>
<feature type="region of interest" description="Disordered" evidence="1">
    <location>
        <begin position="209"/>
        <end position="235"/>
    </location>
</feature>
<evidence type="ECO:0000256" key="1">
    <source>
        <dbReference type="SAM" id="MobiDB-lite"/>
    </source>
</evidence>
<keyword evidence="3" id="KW-1185">Reference proteome</keyword>
<reference evidence="3" key="1">
    <citation type="submission" date="2014-09" db="EMBL/GenBank/DDBJ databases">
        <authorList>
            <person name="Gomez-Valero L."/>
        </authorList>
    </citation>
    <scope>NUCLEOTIDE SEQUENCE [LARGE SCALE GENOMIC DNA]</scope>
    <source>
        <strain evidence="3">ATCC700992</strain>
    </source>
</reference>
<dbReference type="KEGG" id="lfa:LFA_3428"/>
<dbReference type="RefSeq" id="WP_045097007.1">
    <property type="nucleotide sequence ID" value="NZ_LN614827.1"/>
</dbReference>
<proteinExistence type="predicted"/>
<evidence type="ECO:0000313" key="3">
    <source>
        <dbReference type="Proteomes" id="UP000032430"/>
    </source>
</evidence>
<dbReference type="AlphaFoldDB" id="A0A098G9T2"/>
<protein>
    <recommendedName>
        <fullName evidence="4">RNA binding protein (Contains ribosomal protein S1 domain)</fullName>
    </recommendedName>
</protein>
<organism evidence="2 3">
    <name type="scientific">Legionella fallonii LLAP-10</name>
    <dbReference type="NCBI Taxonomy" id="1212491"/>
    <lineage>
        <taxon>Bacteria</taxon>
        <taxon>Pseudomonadati</taxon>
        <taxon>Pseudomonadota</taxon>
        <taxon>Gammaproteobacteria</taxon>
        <taxon>Legionellales</taxon>
        <taxon>Legionellaceae</taxon>
        <taxon>Legionella</taxon>
    </lineage>
</organism>